<proteinExistence type="predicted"/>
<dbReference type="PANTHER" id="PTHR46093:SF18">
    <property type="entry name" value="FIBRONECTIN TYPE-III DOMAIN-CONTAINING PROTEIN"/>
    <property type="match status" value="1"/>
</dbReference>
<evidence type="ECO:0000313" key="4">
    <source>
        <dbReference type="EMBL" id="RHZ53496.1"/>
    </source>
</evidence>
<dbReference type="PANTHER" id="PTHR46093">
    <property type="entry name" value="ACYL-COA-BINDING DOMAIN-CONTAINING PROTEIN 5"/>
    <property type="match status" value="1"/>
</dbReference>
<comment type="caution">
    <text evidence="4">The sequence shown here is derived from an EMBL/GenBank/DDBJ whole genome shotgun (WGS) entry which is preliminary data.</text>
</comment>
<evidence type="ECO:0000256" key="1">
    <source>
        <dbReference type="ARBA" id="ARBA00022441"/>
    </source>
</evidence>
<organism evidence="4 5">
    <name type="scientific">Diversispora epigaea</name>
    <dbReference type="NCBI Taxonomy" id="1348612"/>
    <lineage>
        <taxon>Eukaryota</taxon>
        <taxon>Fungi</taxon>
        <taxon>Fungi incertae sedis</taxon>
        <taxon>Mucoromycota</taxon>
        <taxon>Glomeromycotina</taxon>
        <taxon>Glomeromycetes</taxon>
        <taxon>Diversisporales</taxon>
        <taxon>Diversisporaceae</taxon>
        <taxon>Diversispora</taxon>
    </lineage>
</organism>
<keyword evidence="3" id="KW-1133">Transmembrane helix</keyword>
<protein>
    <recommendedName>
        <fullName evidence="6">Galactose oxidase</fullName>
    </recommendedName>
</protein>
<dbReference type="Pfam" id="PF24681">
    <property type="entry name" value="Kelch_KLHDC2_KLHL20_DRC7"/>
    <property type="match status" value="1"/>
</dbReference>
<keyword evidence="3" id="KW-0812">Transmembrane</keyword>
<dbReference type="OrthoDB" id="432528at2759"/>
<dbReference type="Proteomes" id="UP000266861">
    <property type="component" value="Unassembled WGS sequence"/>
</dbReference>
<dbReference type="SUPFAM" id="SSF117281">
    <property type="entry name" value="Kelch motif"/>
    <property type="match status" value="1"/>
</dbReference>
<evidence type="ECO:0008006" key="6">
    <source>
        <dbReference type="Google" id="ProtNLM"/>
    </source>
</evidence>
<reference evidence="4 5" key="1">
    <citation type="submission" date="2018-08" db="EMBL/GenBank/DDBJ databases">
        <title>Genome and evolution of the arbuscular mycorrhizal fungus Diversispora epigaea (formerly Glomus versiforme) and its bacterial endosymbionts.</title>
        <authorList>
            <person name="Sun X."/>
            <person name="Fei Z."/>
            <person name="Harrison M."/>
        </authorList>
    </citation>
    <scope>NUCLEOTIDE SEQUENCE [LARGE SCALE GENOMIC DNA]</scope>
    <source>
        <strain evidence="4 5">IT104</strain>
    </source>
</reference>
<evidence type="ECO:0000313" key="5">
    <source>
        <dbReference type="Proteomes" id="UP000266861"/>
    </source>
</evidence>
<dbReference type="InterPro" id="IPR015915">
    <property type="entry name" value="Kelch-typ_b-propeller"/>
</dbReference>
<dbReference type="AlphaFoldDB" id="A0A397GVN7"/>
<keyword evidence="2" id="KW-0677">Repeat</keyword>
<keyword evidence="5" id="KW-1185">Reference proteome</keyword>
<keyword evidence="1" id="KW-0880">Kelch repeat</keyword>
<name>A0A397GVN7_9GLOM</name>
<sequence length="469" mass="52237">MNIFWCFEKVILTAFTTKKSLLKYIFMILQITITPGLQVLAPVNNPTPLSNECPVFIGISGSGQVNHNGVIIDNQLLIFGGTKTENDTYASAFELFYLDLLKPFDNTNLPWNLIPEGSLPISTSFSTVSVSSDNSTIFLFGGYITNKKKDYDYSSLVYTYNYHTKKWNTPTISGDIPPPRQSMRGVIDDSGIIYIFGGYNATNVKESEYIGTEYNDMNILNTTKMTWSTLIIFENLPSPCACYSANILSNGIIVYVGGIEANTTNSFPANMNNIRLFDTNKYEWSQMNATGETVDSRWFHTSVLTPDGYIIIFGGCIFEGEFGIVNSVSPNLAVLDTNKSPFEWSIPESSKINSPPSISGHEASLYYNYMIITFGFLNGNSTWINSAYNSDVYLYDITSSKWVTNFNPPVVINNQTKKSSSKALVIGLATGGGVFIVLILIVAFIIYKKRVKVLRMSGSISNRSQWFNK</sequence>
<dbReference type="Gene3D" id="2.120.10.80">
    <property type="entry name" value="Kelch-type beta propeller"/>
    <property type="match status" value="2"/>
</dbReference>
<evidence type="ECO:0000256" key="3">
    <source>
        <dbReference type="SAM" id="Phobius"/>
    </source>
</evidence>
<accession>A0A397GVN7</accession>
<keyword evidence="3" id="KW-0472">Membrane</keyword>
<evidence type="ECO:0000256" key="2">
    <source>
        <dbReference type="ARBA" id="ARBA00022737"/>
    </source>
</evidence>
<dbReference type="EMBL" id="PQFF01000388">
    <property type="protein sequence ID" value="RHZ53496.1"/>
    <property type="molecule type" value="Genomic_DNA"/>
</dbReference>
<feature type="transmembrane region" description="Helical" evidence="3">
    <location>
        <begin position="423"/>
        <end position="447"/>
    </location>
</feature>
<gene>
    <name evidence="4" type="ORF">Glove_441g70</name>
</gene>